<feature type="signal peptide" evidence="1">
    <location>
        <begin position="1"/>
        <end position="19"/>
    </location>
</feature>
<reference evidence="3" key="1">
    <citation type="journal article" date="2017" name="Nat. Ecol. Evol.">
        <title>Genome expansion and lineage-specific genetic innovations in the forest pathogenic fungi Armillaria.</title>
        <authorList>
            <person name="Sipos G."/>
            <person name="Prasanna A.N."/>
            <person name="Walter M.C."/>
            <person name="O'Connor E."/>
            <person name="Balint B."/>
            <person name="Krizsan K."/>
            <person name="Kiss B."/>
            <person name="Hess J."/>
            <person name="Varga T."/>
            <person name="Slot J."/>
            <person name="Riley R."/>
            <person name="Boka B."/>
            <person name="Rigling D."/>
            <person name="Barry K."/>
            <person name="Lee J."/>
            <person name="Mihaltcheva S."/>
            <person name="LaButti K."/>
            <person name="Lipzen A."/>
            <person name="Waldron R."/>
            <person name="Moloney N.M."/>
            <person name="Sperisen C."/>
            <person name="Kredics L."/>
            <person name="Vagvoelgyi C."/>
            <person name="Patrignani A."/>
            <person name="Fitzpatrick D."/>
            <person name="Nagy I."/>
            <person name="Doyle S."/>
            <person name="Anderson J.B."/>
            <person name="Grigoriev I.V."/>
            <person name="Gueldener U."/>
            <person name="Muensterkoetter M."/>
            <person name="Nagy L.G."/>
        </authorList>
    </citation>
    <scope>NUCLEOTIDE SEQUENCE [LARGE SCALE GENOMIC DNA]</scope>
    <source>
        <strain evidence="3">Ar21-2</strain>
    </source>
</reference>
<proteinExistence type="predicted"/>
<dbReference type="OrthoDB" id="3167181at2759"/>
<dbReference type="Proteomes" id="UP000217790">
    <property type="component" value="Unassembled WGS sequence"/>
</dbReference>
<name>A0A2H3EJD7_ARMGA</name>
<dbReference type="OMA" id="FMKRTVQ"/>
<keyword evidence="3" id="KW-1185">Reference proteome</keyword>
<evidence type="ECO:0000313" key="2">
    <source>
        <dbReference type="EMBL" id="PBL00224.1"/>
    </source>
</evidence>
<organism evidence="2 3">
    <name type="scientific">Armillaria gallica</name>
    <name type="common">Bulbous honey fungus</name>
    <name type="synonym">Armillaria bulbosa</name>
    <dbReference type="NCBI Taxonomy" id="47427"/>
    <lineage>
        <taxon>Eukaryota</taxon>
        <taxon>Fungi</taxon>
        <taxon>Dikarya</taxon>
        <taxon>Basidiomycota</taxon>
        <taxon>Agaricomycotina</taxon>
        <taxon>Agaricomycetes</taxon>
        <taxon>Agaricomycetidae</taxon>
        <taxon>Agaricales</taxon>
        <taxon>Marasmiineae</taxon>
        <taxon>Physalacriaceae</taxon>
        <taxon>Armillaria</taxon>
    </lineage>
</organism>
<dbReference type="EMBL" id="KZ293646">
    <property type="protein sequence ID" value="PBL00224.1"/>
    <property type="molecule type" value="Genomic_DNA"/>
</dbReference>
<accession>A0A2H3EJD7</accession>
<sequence length="57" mass="6148">MRLTFVLMFVATAFTAVGAAPLEGETNAARMARGLPPNPPAFMKRTVQARASPVYRP</sequence>
<dbReference type="AlphaFoldDB" id="A0A2H3EJD7"/>
<evidence type="ECO:0000256" key="1">
    <source>
        <dbReference type="SAM" id="SignalP"/>
    </source>
</evidence>
<evidence type="ECO:0000313" key="3">
    <source>
        <dbReference type="Proteomes" id="UP000217790"/>
    </source>
</evidence>
<feature type="chain" id="PRO_5013742823" evidence="1">
    <location>
        <begin position="20"/>
        <end position="57"/>
    </location>
</feature>
<protein>
    <submittedName>
        <fullName evidence="2">Uncharacterized protein</fullName>
    </submittedName>
</protein>
<gene>
    <name evidence="2" type="ORF">ARMGADRAFT_1006461</name>
</gene>
<keyword evidence="1" id="KW-0732">Signal</keyword>
<dbReference type="InParanoid" id="A0A2H3EJD7"/>